<evidence type="ECO:0000313" key="3">
    <source>
        <dbReference type="EMBL" id="CAJ0862734.1"/>
    </source>
</evidence>
<evidence type="ECO:0000259" key="2">
    <source>
        <dbReference type="Pfam" id="PF05239"/>
    </source>
</evidence>
<dbReference type="SUPFAM" id="SSF50346">
    <property type="entry name" value="PRC-barrel domain"/>
    <property type="match status" value="1"/>
</dbReference>
<dbReference type="PANTHER" id="PTHR36505:SF1">
    <property type="entry name" value="BLR1072 PROTEIN"/>
    <property type="match status" value="1"/>
</dbReference>
<dbReference type="Pfam" id="PF05239">
    <property type="entry name" value="PRC"/>
    <property type="match status" value="1"/>
</dbReference>
<accession>A0AA48RCT7</accession>
<proteinExistence type="predicted"/>
<gene>
    <name evidence="3" type="ORF">AMST5_01517</name>
</gene>
<dbReference type="EMBL" id="OY288114">
    <property type="protein sequence ID" value="CAJ0862734.1"/>
    <property type="molecule type" value="Genomic_DNA"/>
</dbReference>
<reference evidence="3" key="1">
    <citation type="submission" date="2023-07" db="EMBL/GenBank/DDBJ databases">
        <authorList>
            <person name="Pelsma A.J. K."/>
        </authorList>
    </citation>
    <scope>NUCLEOTIDE SEQUENCE</scope>
</reference>
<feature type="region of interest" description="Disordered" evidence="1">
    <location>
        <begin position="22"/>
        <end position="50"/>
    </location>
</feature>
<evidence type="ECO:0000256" key="1">
    <source>
        <dbReference type="SAM" id="MobiDB-lite"/>
    </source>
</evidence>
<dbReference type="Gene3D" id="2.30.30.240">
    <property type="entry name" value="PRC-barrel domain"/>
    <property type="match status" value="1"/>
</dbReference>
<dbReference type="PANTHER" id="PTHR36505">
    <property type="entry name" value="BLR1072 PROTEIN"/>
    <property type="match status" value="1"/>
</dbReference>
<dbReference type="InterPro" id="IPR011033">
    <property type="entry name" value="PRC_barrel-like_sf"/>
</dbReference>
<protein>
    <recommendedName>
        <fullName evidence="2">PRC-barrel domain-containing protein</fullName>
    </recommendedName>
</protein>
<feature type="compositionally biased region" description="Low complexity" evidence="1">
    <location>
        <begin position="32"/>
        <end position="47"/>
    </location>
</feature>
<dbReference type="AlphaFoldDB" id="A0AA48RCT7"/>
<sequence length="173" mass="18546">MIKAIVFAATLATAGAGVVYAQQSGTTGGSPGTTMGTERGTTGTMGTERGKMMGQREGMTTGSTAQIMSTLPQHVTAVSNWYDQNVYDPQENKIGEIKDMLLDREGKVQAVIVSVGGFLGMGEKDVAVAFDAVSPAQRDNKWWLTMNASKDQLRTAPGFRFDRSKQAWTMAAR</sequence>
<name>A0AA48RCT7_9ZZZZ</name>
<organism evidence="3">
    <name type="scientific">freshwater sediment metagenome</name>
    <dbReference type="NCBI Taxonomy" id="556182"/>
    <lineage>
        <taxon>unclassified sequences</taxon>
        <taxon>metagenomes</taxon>
        <taxon>ecological metagenomes</taxon>
    </lineage>
</organism>
<feature type="domain" description="PRC-barrel" evidence="2">
    <location>
        <begin position="78"/>
        <end position="153"/>
    </location>
</feature>
<dbReference type="InterPro" id="IPR027275">
    <property type="entry name" value="PRC-brl_dom"/>
</dbReference>